<dbReference type="GeneID" id="120105098"/>
<name>A0A8B8ZIK1_PHODC</name>
<dbReference type="SMART" id="SM00733">
    <property type="entry name" value="Mterf"/>
    <property type="match status" value="4"/>
</dbReference>
<gene>
    <name evidence="5" type="primary">LOC120105098</name>
</gene>
<comment type="similarity">
    <text evidence="1">Belongs to the mTERF family.</text>
</comment>
<keyword evidence="4" id="KW-1185">Reference proteome</keyword>
<sequence>MGLKRYALLRDCGIPDSRIGKILMTSTRFVGLSVDSVKAYIERAENLEVPHSSRMFWQAFVAVVCHSKATVDAKFRLYKSLGWSEAEASSAISKTPKLLHLSDKMVYKKMDFLMKEVGCKISYVAHRPALLTYSLERRLIPRYHVLRILLKNNVPEGDQDFFATVMVPEVKFLNKYVLPHKEKIPGIHEAYVAACAGNVIN</sequence>
<evidence type="ECO:0000256" key="1">
    <source>
        <dbReference type="ARBA" id="ARBA00007692"/>
    </source>
</evidence>
<keyword evidence="3" id="KW-0809">Transit peptide</keyword>
<dbReference type="PANTHER" id="PTHR13068">
    <property type="entry name" value="CGI-12 PROTEIN-RELATED"/>
    <property type="match status" value="1"/>
</dbReference>
<organism evidence="4 5">
    <name type="scientific">Phoenix dactylifera</name>
    <name type="common">Date palm</name>
    <dbReference type="NCBI Taxonomy" id="42345"/>
    <lineage>
        <taxon>Eukaryota</taxon>
        <taxon>Viridiplantae</taxon>
        <taxon>Streptophyta</taxon>
        <taxon>Embryophyta</taxon>
        <taxon>Tracheophyta</taxon>
        <taxon>Spermatophyta</taxon>
        <taxon>Magnoliopsida</taxon>
        <taxon>Liliopsida</taxon>
        <taxon>Arecaceae</taxon>
        <taxon>Coryphoideae</taxon>
        <taxon>Phoeniceae</taxon>
        <taxon>Phoenix</taxon>
    </lineage>
</organism>
<dbReference type="Gene3D" id="1.25.70.10">
    <property type="entry name" value="Transcription termination factor 3, mitochondrial"/>
    <property type="match status" value="1"/>
</dbReference>
<keyword evidence="2" id="KW-0806">Transcription termination</keyword>
<accession>A0A8B8ZIK1</accession>
<dbReference type="Pfam" id="PF02536">
    <property type="entry name" value="mTERF"/>
    <property type="match status" value="1"/>
</dbReference>
<evidence type="ECO:0000313" key="5">
    <source>
        <dbReference type="RefSeq" id="XP_038973122.1"/>
    </source>
</evidence>
<evidence type="ECO:0000313" key="4">
    <source>
        <dbReference type="Proteomes" id="UP000228380"/>
    </source>
</evidence>
<dbReference type="AlphaFoldDB" id="A0A8B8ZIK1"/>
<dbReference type="GO" id="GO:0003676">
    <property type="term" value="F:nucleic acid binding"/>
    <property type="evidence" value="ECO:0007669"/>
    <property type="project" value="InterPro"/>
</dbReference>
<protein>
    <submittedName>
        <fullName evidence="5">Uncharacterized protein LOC120105098</fullName>
    </submittedName>
</protein>
<dbReference type="KEGG" id="pda:120105098"/>
<dbReference type="FunFam" id="1.25.70.10:FF:000001">
    <property type="entry name" value="Mitochondrial transcription termination factor-like"/>
    <property type="match status" value="1"/>
</dbReference>
<keyword evidence="2" id="KW-0804">Transcription</keyword>
<dbReference type="PANTHER" id="PTHR13068:SF236">
    <property type="entry name" value="OS02G0749800 PROTEIN"/>
    <property type="match status" value="1"/>
</dbReference>
<evidence type="ECO:0000256" key="3">
    <source>
        <dbReference type="ARBA" id="ARBA00022946"/>
    </source>
</evidence>
<dbReference type="InterPro" id="IPR003690">
    <property type="entry name" value="MTERF"/>
</dbReference>
<evidence type="ECO:0000256" key="2">
    <source>
        <dbReference type="ARBA" id="ARBA00022472"/>
    </source>
</evidence>
<dbReference type="OrthoDB" id="785478at2759"/>
<dbReference type="InterPro" id="IPR038538">
    <property type="entry name" value="MTERF_sf"/>
</dbReference>
<dbReference type="RefSeq" id="XP_038973122.1">
    <property type="nucleotide sequence ID" value="XM_039117194.1"/>
</dbReference>
<proteinExistence type="inferred from homology"/>
<keyword evidence="2" id="KW-0805">Transcription regulation</keyword>
<dbReference type="GO" id="GO:0006353">
    <property type="term" value="P:DNA-templated transcription termination"/>
    <property type="evidence" value="ECO:0007669"/>
    <property type="project" value="UniProtKB-KW"/>
</dbReference>
<reference evidence="5" key="1">
    <citation type="submission" date="2025-08" db="UniProtKB">
        <authorList>
            <consortium name="RefSeq"/>
        </authorList>
    </citation>
    <scope>IDENTIFICATION</scope>
    <source>
        <tissue evidence="5">Young leaves</tissue>
    </source>
</reference>
<dbReference type="Proteomes" id="UP000228380">
    <property type="component" value="Unplaced"/>
</dbReference>